<dbReference type="InterPro" id="IPR026739">
    <property type="entry name" value="AP_beta"/>
</dbReference>
<dbReference type="GO" id="GO:0012505">
    <property type="term" value="C:endomembrane system"/>
    <property type="evidence" value="ECO:0007669"/>
    <property type="project" value="UniProtKB-SubCell"/>
</dbReference>
<gene>
    <name evidence="9 10 11 12 13" type="primary">LOC110991122</name>
</gene>
<dbReference type="RefSeq" id="XP_022111995.1">
    <property type="nucleotide sequence ID" value="XM_022256303.1"/>
</dbReference>
<dbReference type="GeneID" id="110991122"/>
<protein>
    <submittedName>
        <fullName evidence="9 10">AP-4 complex subunit beta-1-like</fullName>
    </submittedName>
</protein>
<evidence type="ECO:0000313" key="11">
    <source>
        <dbReference type="RefSeq" id="XP_022111997.1"/>
    </source>
</evidence>
<keyword evidence="4" id="KW-0653">Protein transport</keyword>
<evidence type="ECO:0000256" key="2">
    <source>
        <dbReference type="ARBA" id="ARBA00006613"/>
    </source>
</evidence>
<feature type="region of interest" description="Disordered" evidence="6">
    <location>
        <begin position="593"/>
        <end position="614"/>
    </location>
</feature>
<dbReference type="InterPro" id="IPR002553">
    <property type="entry name" value="Clathrin/coatomer_adapt-like_N"/>
</dbReference>
<comment type="subcellular location">
    <subcellularLocation>
        <location evidence="1">Endomembrane system</location>
    </subcellularLocation>
</comment>
<dbReference type="SUPFAM" id="SSF48371">
    <property type="entry name" value="ARM repeat"/>
    <property type="match status" value="1"/>
</dbReference>
<dbReference type="AlphaFoldDB" id="A0A8B8A7I8"/>
<keyword evidence="5" id="KW-0472">Membrane</keyword>
<dbReference type="OMA" id="FIQRPTR"/>
<evidence type="ECO:0000313" key="10">
    <source>
        <dbReference type="RefSeq" id="XP_022111996.1"/>
    </source>
</evidence>
<reference evidence="9 10" key="1">
    <citation type="submission" date="2025-04" db="UniProtKB">
        <authorList>
            <consortium name="RefSeq"/>
        </authorList>
    </citation>
    <scope>IDENTIFICATION</scope>
</reference>
<evidence type="ECO:0000256" key="5">
    <source>
        <dbReference type="ARBA" id="ARBA00023136"/>
    </source>
</evidence>
<dbReference type="PANTHER" id="PTHR11134">
    <property type="entry name" value="ADAPTOR COMPLEX SUBUNIT BETA FAMILY MEMBER"/>
    <property type="match status" value="1"/>
</dbReference>
<sequence length="757" mass="84850">MAYLVDSWDEEDIQEIRKLLSKPLPQTEHGHLRSVLKKILRQVTRGVDMSPLFMDIVKLCATVDIIEKKLAYLYMTTYAHKKPDLALLAVNTIQKDCRDANPMIRGLALKTLCSLRLPELIEYTRQPLLAGLQDRSAYVRRVAVLGCVKIHHINPQFTEDHGVVNTLYEMLRDGDVIVVTNCLLALEELLQQEGGMAINQRIAHYLVNRLSEFTEWGQCCVLPLLLKYRPQTEEEMFDVMNVIDVFLKHTNSGVCMAAVRLMLHLARDLPDISQDVYKRLKGPLVNLLSSDRPELVYASLCHLEWLNGRAPGKLSKHYKKFFCRYNDPGYVKFKKVKLLATLCTEESLKDIVEELSVYATDISVQLSQLAISSLGRLAKMNPAFALPCVEALSSLLSLHLDSVSSQILVVFQDILSYEHLRDHIPGLVERLPACEHVIQEPRGKAALVWLLTQHGQNLSDAPYLLESMIDSLEEEPSTLVKLSLLTATTKLFFARPAECQDMLGKVLEHCIEASEDPDLQEKAQTYYRLLSKDVQKAKDIICTSQPQLPVPSAFQAAVSVLSDLKHFNSMSLLFGADKWQEIQQLKLDGEADDYSESEASIAAPKPTEESTASVPETGQLLDLDGVTTEVSPDVTSEVVPEVKFIPAVSLSPGEFEGKWTTWQSSEARELPLLESISPTDIHTRLEALGCKIMATTPEDSDPWRAFLYAQEATSGQLYLIEVNLCQDTDLLTFEIKCGEGQQCIVPLVMEVLLDAVS</sequence>
<dbReference type="GO" id="GO:0006886">
    <property type="term" value="P:intracellular protein transport"/>
    <property type="evidence" value="ECO:0007669"/>
    <property type="project" value="InterPro"/>
</dbReference>
<feature type="domain" description="Beta-adaptin appendage C-terminal subdomain" evidence="7">
    <location>
        <begin position="644"/>
        <end position="757"/>
    </location>
</feature>
<keyword evidence="3" id="KW-0813">Transport</keyword>
<dbReference type="SMART" id="SM01020">
    <property type="entry name" value="B2-adapt-app_C"/>
    <property type="match status" value="1"/>
</dbReference>
<dbReference type="InterPro" id="IPR016024">
    <property type="entry name" value="ARM-type_fold"/>
</dbReference>
<dbReference type="RefSeq" id="XP_022111998.1">
    <property type="nucleotide sequence ID" value="XM_022256306.1"/>
</dbReference>
<evidence type="ECO:0000259" key="7">
    <source>
        <dbReference type="SMART" id="SM01020"/>
    </source>
</evidence>
<dbReference type="RefSeq" id="XP_022111996.1">
    <property type="nucleotide sequence ID" value="XM_022256304.1"/>
</dbReference>
<dbReference type="Proteomes" id="UP000694845">
    <property type="component" value="Unplaced"/>
</dbReference>
<dbReference type="Pfam" id="PF09066">
    <property type="entry name" value="B2-adapt-app_C"/>
    <property type="match status" value="1"/>
</dbReference>
<dbReference type="InterPro" id="IPR011989">
    <property type="entry name" value="ARM-like"/>
</dbReference>
<evidence type="ECO:0000313" key="12">
    <source>
        <dbReference type="RefSeq" id="XP_022111998.1"/>
    </source>
</evidence>
<evidence type="ECO:0000313" key="8">
    <source>
        <dbReference type="Proteomes" id="UP000694845"/>
    </source>
</evidence>
<evidence type="ECO:0000256" key="6">
    <source>
        <dbReference type="SAM" id="MobiDB-lite"/>
    </source>
</evidence>
<dbReference type="Gene3D" id="1.25.10.10">
    <property type="entry name" value="Leucine-rich Repeat Variant"/>
    <property type="match status" value="1"/>
</dbReference>
<dbReference type="InterPro" id="IPR012295">
    <property type="entry name" value="TBP_dom_sf"/>
</dbReference>
<name>A0A8B8A7I8_ACAPL</name>
<comment type="similarity">
    <text evidence="2">Belongs to the adaptor complexes large subunit family.</text>
</comment>
<dbReference type="Gene3D" id="3.30.310.10">
    <property type="entry name" value="TATA-Binding Protein"/>
    <property type="match status" value="1"/>
</dbReference>
<dbReference type="GO" id="GO:0030131">
    <property type="term" value="C:clathrin adaptor complex"/>
    <property type="evidence" value="ECO:0007669"/>
    <property type="project" value="InterPro"/>
</dbReference>
<keyword evidence="8" id="KW-1185">Reference proteome</keyword>
<dbReference type="RefSeq" id="XP_022111999.1">
    <property type="nucleotide sequence ID" value="XM_022256307.1"/>
</dbReference>
<dbReference type="InterPro" id="IPR015151">
    <property type="entry name" value="B-adaptin_app_sub_C"/>
</dbReference>
<evidence type="ECO:0000256" key="3">
    <source>
        <dbReference type="ARBA" id="ARBA00022448"/>
    </source>
</evidence>
<evidence type="ECO:0000256" key="4">
    <source>
        <dbReference type="ARBA" id="ARBA00022927"/>
    </source>
</evidence>
<dbReference type="RefSeq" id="XP_022111997.1">
    <property type="nucleotide sequence ID" value="XM_022256305.1"/>
</dbReference>
<accession>A0A8B8A7I8</accession>
<dbReference type="Pfam" id="PF01602">
    <property type="entry name" value="Adaptin_N"/>
    <property type="match status" value="1"/>
</dbReference>
<evidence type="ECO:0000313" key="9">
    <source>
        <dbReference type="RefSeq" id="XP_022111995.1"/>
    </source>
</evidence>
<dbReference type="OrthoDB" id="10254310at2759"/>
<organism evidence="8 10">
    <name type="scientific">Acanthaster planci</name>
    <name type="common">Crown-of-thorns starfish</name>
    <dbReference type="NCBI Taxonomy" id="133434"/>
    <lineage>
        <taxon>Eukaryota</taxon>
        <taxon>Metazoa</taxon>
        <taxon>Echinodermata</taxon>
        <taxon>Eleutherozoa</taxon>
        <taxon>Asterozoa</taxon>
        <taxon>Asteroidea</taxon>
        <taxon>Valvatacea</taxon>
        <taxon>Valvatida</taxon>
        <taxon>Acanthasteridae</taxon>
        <taxon>Acanthaster</taxon>
    </lineage>
</organism>
<dbReference type="KEGG" id="aplc:110991122"/>
<evidence type="ECO:0000256" key="1">
    <source>
        <dbReference type="ARBA" id="ARBA00004308"/>
    </source>
</evidence>
<dbReference type="GO" id="GO:0016192">
    <property type="term" value="P:vesicle-mediated transport"/>
    <property type="evidence" value="ECO:0007669"/>
    <property type="project" value="InterPro"/>
</dbReference>
<proteinExistence type="inferred from homology"/>
<dbReference type="CTD" id="10717"/>
<evidence type="ECO:0000313" key="13">
    <source>
        <dbReference type="RefSeq" id="XP_022111999.1"/>
    </source>
</evidence>